<organism evidence="1">
    <name type="scientific">hydrothermal vent metagenome</name>
    <dbReference type="NCBI Taxonomy" id="652676"/>
    <lineage>
        <taxon>unclassified sequences</taxon>
        <taxon>metagenomes</taxon>
        <taxon>ecological metagenomes</taxon>
    </lineage>
</organism>
<accession>A0A3B0VNB7</accession>
<name>A0A3B0VNB7_9ZZZZ</name>
<protein>
    <submittedName>
        <fullName evidence="1">Uncharacterized protein</fullName>
    </submittedName>
</protein>
<reference evidence="1" key="1">
    <citation type="submission" date="2018-06" db="EMBL/GenBank/DDBJ databases">
        <authorList>
            <person name="Zhirakovskaya E."/>
        </authorList>
    </citation>
    <scope>NUCLEOTIDE SEQUENCE</scope>
</reference>
<sequence>MKAVRFNDLYNPVAPFSSVEEKINSRKGIKCYISNTKIEKGEDIYTFRLFSFRQDVILYARKIDFEASDYFINYRDCYLKNRYSIKHFKNFEFFRHPDYKKVLNNFSFDYAIELITNPTTQPEPYYYSSGKIINECSKEEKLNIDINAVAILISILIKCGYSNKILSKMEEFPKTSLPVFALLDDRRFQNKVADILALSDFPLVLETLKKRKLSLNDFNTLKSFSSKNESFIELLSLCLKKYQLHLLDGLTSRGCYMDIKPPLNCRLIYFFIVNPKYFPLLQQYINDKELPSGFTYMKCYYYRAAMFHIIDNYPNQILPWIENMQDEVNYYYSGSPKGFISDSIKMIKCQLIKNNYP</sequence>
<dbReference type="EMBL" id="UOEW01000202">
    <property type="protein sequence ID" value="VAW38359.1"/>
    <property type="molecule type" value="Genomic_DNA"/>
</dbReference>
<evidence type="ECO:0000313" key="1">
    <source>
        <dbReference type="EMBL" id="VAW38359.1"/>
    </source>
</evidence>
<dbReference type="AlphaFoldDB" id="A0A3B0VNB7"/>
<proteinExistence type="predicted"/>
<gene>
    <name evidence="1" type="ORF">MNBD_GAMMA01-730</name>
</gene>